<evidence type="ECO:0000256" key="1">
    <source>
        <dbReference type="SAM" id="Phobius"/>
    </source>
</evidence>
<evidence type="ECO:0000313" key="2">
    <source>
        <dbReference type="EMBL" id="SFT92016.1"/>
    </source>
</evidence>
<dbReference type="Pfam" id="PF05656">
    <property type="entry name" value="DUF805"/>
    <property type="match status" value="1"/>
</dbReference>
<dbReference type="AlphaFoldDB" id="A0A1I7BXU4"/>
<dbReference type="InterPro" id="IPR008523">
    <property type="entry name" value="DUF805"/>
</dbReference>
<protein>
    <submittedName>
        <fullName evidence="2">Uncharacterized membrane protein YhaH, DUF805 family</fullName>
    </submittedName>
</protein>
<proteinExistence type="predicted"/>
<gene>
    <name evidence="2" type="ORF">SAMN04489724_2832</name>
</gene>
<dbReference type="EMBL" id="FPBF01000003">
    <property type="protein sequence ID" value="SFT92016.1"/>
    <property type="molecule type" value="Genomic_DNA"/>
</dbReference>
<keyword evidence="3" id="KW-1185">Reference proteome</keyword>
<dbReference type="PANTHER" id="PTHR34980">
    <property type="entry name" value="INNER MEMBRANE PROTEIN-RELATED-RELATED"/>
    <property type="match status" value="1"/>
</dbReference>
<accession>A0A1I7BXU4</accession>
<dbReference type="RefSeq" id="WP_091694255.1">
    <property type="nucleotide sequence ID" value="NZ_FPBF01000003.1"/>
</dbReference>
<dbReference type="Proteomes" id="UP000199673">
    <property type="component" value="Unassembled WGS sequence"/>
</dbReference>
<evidence type="ECO:0000313" key="3">
    <source>
        <dbReference type="Proteomes" id="UP000199673"/>
    </source>
</evidence>
<dbReference type="OrthoDB" id="9812349at2"/>
<name>A0A1I7BXU4_9BACT</name>
<feature type="transmembrane region" description="Helical" evidence="1">
    <location>
        <begin position="44"/>
        <end position="65"/>
    </location>
</feature>
<keyword evidence="1" id="KW-0812">Transmembrane</keyword>
<organism evidence="2 3">
    <name type="scientific">Algoriphagus locisalis</name>
    <dbReference type="NCBI Taxonomy" id="305507"/>
    <lineage>
        <taxon>Bacteria</taxon>
        <taxon>Pseudomonadati</taxon>
        <taxon>Bacteroidota</taxon>
        <taxon>Cytophagia</taxon>
        <taxon>Cytophagales</taxon>
        <taxon>Cyclobacteriaceae</taxon>
        <taxon>Algoriphagus</taxon>
    </lineage>
</organism>
<sequence length="117" mass="13490">MNSLFKPVGRITRRMYLVMFIIFYFINILCLMIIWDSFQSQSWAIFYGAGVALVASICILLVQAIKRLHDIGLDWKYALYLLIPPPVNFIGFIWLAAKKGQEGENEYGPDPRKTDVI</sequence>
<feature type="transmembrane region" description="Helical" evidence="1">
    <location>
        <begin position="16"/>
        <end position="38"/>
    </location>
</feature>
<dbReference type="PANTHER" id="PTHR34980:SF3">
    <property type="entry name" value="BLR8105 PROTEIN"/>
    <property type="match status" value="1"/>
</dbReference>
<reference evidence="3" key="1">
    <citation type="submission" date="2016-10" db="EMBL/GenBank/DDBJ databases">
        <authorList>
            <person name="Varghese N."/>
            <person name="Submissions S."/>
        </authorList>
    </citation>
    <scope>NUCLEOTIDE SEQUENCE [LARGE SCALE GENOMIC DNA]</scope>
    <source>
        <strain evidence="3">DSM 23445</strain>
    </source>
</reference>
<keyword evidence="1" id="KW-1133">Transmembrane helix</keyword>
<feature type="transmembrane region" description="Helical" evidence="1">
    <location>
        <begin position="77"/>
        <end position="97"/>
    </location>
</feature>
<dbReference type="GO" id="GO:0005886">
    <property type="term" value="C:plasma membrane"/>
    <property type="evidence" value="ECO:0007669"/>
    <property type="project" value="TreeGrafter"/>
</dbReference>
<keyword evidence="1" id="KW-0472">Membrane</keyword>
<dbReference type="STRING" id="305507.SAMN04489724_2832"/>